<dbReference type="PANTHER" id="PTHR22891">
    <property type="entry name" value="EUKARYOTIC TRANSLATION INITIATION FACTOR 2C"/>
    <property type="match status" value="1"/>
</dbReference>
<dbReference type="Pfam" id="PF02171">
    <property type="entry name" value="Piwi"/>
    <property type="match status" value="1"/>
</dbReference>
<evidence type="ECO:0000313" key="3">
    <source>
        <dbReference type="Proteomes" id="UP001590951"/>
    </source>
</evidence>
<dbReference type="SUPFAM" id="SSF53098">
    <property type="entry name" value="Ribonuclease H-like"/>
    <property type="match status" value="1"/>
</dbReference>
<dbReference type="SMART" id="SM00950">
    <property type="entry name" value="Piwi"/>
    <property type="match status" value="1"/>
</dbReference>
<sequence length="231" mass="25515">MKVNLKSREANQFLADMGSYLNGKTLFIGIDITHSPGEKFIKEAPSIAGVVASTDGQYAQWPGNLRTQKGGQEIVVELEAMVMERLSLGRLRNQGAVPDKIILYRDGVSDGQYFKCVLQELPQVQRACEKIYLKKLKPKISFIVATKRIQVRIHPKDPKNGDKNGNPKAGTIVDTDIISDNKWDFFLVSHHAIQGTAKPAKHTVIHDGVGIGIDGLEKLESSATVTLCYRC</sequence>
<accession>A0ABR4BS81</accession>
<dbReference type="PROSITE" id="PS50822">
    <property type="entry name" value="PIWI"/>
    <property type="match status" value="1"/>
</dbReference>
<protein>
    <recommendedName>
        <fullName evidence="1">Piwi domain-containing protein</fullName>
    </recommendedName>
</protein>
<name>A0ABR4BS81_9LECA</name>
<dbReference type="Gene3D" id="3.30.420.10">
    <property type="entry name" value="Ribonuclease H-like superfamily/Ribonuclease H"/>
    <property type="match status" value="1"/>
</dbReference>
<reference evidence="2 3" key="1">
    <citation type="submission" date="2024-09" db="EMBL/GenBank/DDBJ databases">
        <title>Rethinking Asexuality: The Enigmatic Case of Functional Sexual Genes in Lepraria (Stereocaulaceae).</title>
        <authorList>
            <person name="Doellman M."/>
            <person name="Sun Y."/>
            <person name="Barcenas-Pena A."/>
            <person name="Lumbsch H.T."/>
            <person name="Grewe F."/>
        </authorList>
    </citation>
    <scope>NUCLEOTIDE SEQUENCE [LARGE SCALE GENOMIC DNA]</scope>
    <source>
        <strain evidence="2 3">Grewe 0041</strain>
    </source>
</reference>
<keyword evidence="3" id="KW-1185">Reference proteome</keyword>
<dbReference type="InterPro" id="IPR003165">
    <property type="entry name" value="Piwi"/>
</dbReference>
<proteinExistence type="predicted"/>
<dbReference type="InterPro" id="IPR036397">
    <property type="entry name" value="RNaseH_sf"/>
</dbReference>
<feature type="domain" description="Piwi" evidence="1">
    <location>
        <begin position="1"/>
        <end position="231"/>
    </location>
</feature>
<dbReference type="InterPro" id="IPR012337">
    <property type="entry name" value="RNaseH-like_sf"/>
</dbReference>
<organism evidence="2 3">
    <name type="scientific">Lepraria finkii</name>
    <dbReference type="NCBI Taxonomy" id="1340010"/>
    <lineage>
        <taxon>Eukaryota</taxon>
        <taxon>Fungi</taxon>
        <taxon>Dikarya</taxon>
        <taxon>Ascomycota</taxon>
        <taxon>Pezizomycotina</taxon>
        <taxon>Lecanoromycetes</taxon>
        <taxon>OSLEUM clade</taxon>
        <taxon>Lecanoromycetidae</taxon>
        <taxon>Lecanorales</taxon>
        <taxon>Lecanorineae</taxon>
        <taxon>Stereocaulaceae</taxon>
        <taxon>Lepraria</taxon>
    </lineage>
</organism>
<dbReference type="EMBL" id="JBHFEH010000001">
    <property type="protein sequence ID" value="KAL2059363.1"/>
    <property type="molecule type" value="Genomic_DNA"/>
</dbReference>
<comment type="caution">
    <text evidence="2">The sequence shown here is derived from an EMBL/GenBank/DDBJ whole genome shotgun (WGS) entry which is preliminary data.</text>
</comment>
<evidence type="ECO:0000313" key="2">
    <source>
        <dbReference type="EMBL" id="KAL2059363.1"/>
    </source>
</evidence>
<gene>
    <name evidence="2" type="ORF">ABVK25_000656</name>
</gene>
<dbReference type="Proteomes" id="UP001590951">
    <property type="component" value="Unassembled WGS sequence"/>
</dbReference>
<evidence type="ECO:0000259" key="1">
    <source>
        <dbReference type="PROSITE" id="PS50822"/>
    </source>
</evidence>